<accession>A0A0G4FP08</accession>
<dbReference type="EMBL" id="CDMY01000474">
    <property type="protein sequence ID" value="CEM15931.1"/>
    <property type="molecule type" value="Genomic_DNA"/>
</dbReference>
<gene>
    <name evidence="1" type="ORF">Vbra_15911</name>
</gene>
<reference evidence="1 2" key="1">
    <citation type="submission" date="2014-11" db="EMBL/GenBank/DDBJ databases">
        <authorList>
            <person name="Zhu J."/>
            <person name="Qi W."/>
            <person name="Song R."/>
        </authorList>
    </citation>
    <scope>NUCLEOTIDE SEQUENCE [LARGE SCALE GENOMIC DNA]</scope>
</reference>
<proteinExistence type="predicted"/>
<dbReference type="AlphaFoldDB" id="A0A0G4FP08"/>
<evidence type="ECO:0000313" key="2">
    <source>
        <dbReference type="Proteomes" id="UP000041254"/>
    </source>
</evidence>
<name>A0A0G4FP08_VITBC</name>
<organism evidence="1 2">
    <name type="scientific">Vitrella brassicaformis (strain CCMP3155)</name>
    <dbReference type="NCBI Taxonomy" id="1169540"/>
    <lineage>
        <taxon>Eukaryota</taxon>
        <taxon>Sar</taxon>
        <taxon>Alveolata</taxon>
        <taxon>Colpodellida</taxon>
        <taxon>Vitrellaceae</taxon>
        <taxon>Vitrella</taxon>
    </lineage>
</organism>
<dbReference type="Proteomes" id="UP000041254">
    <property type="component" value="Unassembled WGS sequence"/>
</dbReference>
<sequence length="310" mass="33529">MCGVSNAVTAAASAAGFVPPTAPLIRSRGASPHRQPARTATSAMPEALGALSGVTNLMSEVVEVEGGGSAILNLDLLETGMINLAIAWVLFYNFVWKAIVNNNRNIEREKVKEFAEDEKAAADVAREIYAHNQGIDSLDEKMQQLKTALAAKGGKMVETAREDFTTALDKFTASEEANVKEHAKQIVTAREDIKVGKALEEVVKQKLLQRRLLLKLRAASGSKELDPFMASLNVYDPGLPDWALTSKYLGFHQQFATPPATDIAVNDVVLRALAKMQAKKEGRADDEQVLLNKALRSVVAANAFEKSLAD</sequence>
<keyword evidence="2" id="KW-1185">Reference proteome</keyword>
<evidence type="ECO:0000313" key="1">
    <source>
        <dbReference type="EMBL" id="CEM15931.1"/>
    </source>
</evidence>
<dbReference type="VEuPathDB" id="CryptoDB:Vbra_15911"/>
<protein>
    <submittedName>
        <fullName evidence="1">Uncharacterized protein</fullName>
    </submittedName>
</protein>
<dbReference type="InParanoid" id="A0A0G4FP08"/>